<sequence>MKNLILLTTALFAIFIVTGCDERIPTPGSATGNSGETNNAAIKAALAVNTWQYDEYSFKAGDSTRVVYRRSDPRYDDPTLKASYITFKTDGTLVGTLPTGTQNGTWKLIDNNGKLQVTIDGDIKNYQITKLNAQSFEYIEVFKKSDPGVTNWDLTLKALYLPANLTEYTGVSIMSPKK</sequence>
<accession>A0A1I5QY31</accession>
<feature type="chain" id="PRO_5011447874" description="Lipocalin-like domain-containing protein" evidence="1">
    <location>
        <begin position="20"/>
        <end position="178"/>
    </location>
</feature>
<dbReference type="PROSITE" id="PS51257">
    <property type="entry name" value="PROKAR_LIPOPROTEIN"/>
    <property type="match status" value="1"/>
</dbReference>
<dbReference type="EMBL" id="FOXH01000003">
    <property type="protein sequence ID" value="SFP51178.1"/>
    <property type="molecule type" value="Genomic_DNA"/>
</dbReference>
<dbReference type="OrthoDB" id="956888at2"/>
<feature type="signal peptide" evidence="1">
    <location>
        <begin position="1"/>
        <end position="19"/>
    </location>
</feature>
<name>A0A1I5QY31_9BACT</name>
<keyword evidence="1" id="KW-0732">Signal</keyword>
<keyword evidence="3" id="KW-1185">Reference proteome</keyword>
<evidence type="ECO:0008006" key="4">
    <source>
        <dbReference type="Google" id="ProtNLM"/>
    </source>
</evidence>
<organism evidence="2 3">
    <name type="scientific">Pseudarcicella hirudinis</name>
    <dbReference type="NCBI Taxonomy" id="1079859"/>
    <lineage>
        <taxon>Bacteria</taxon>
        <taxon>Pseudomonadati</taxon>
        <taxon>Bacteroidota</taxon>
        <taxon>Cytophagia</taxon>
        <taxon>Cytophagales</taxon>
        <taxon>Flectobacillaceae</taxon>
        <taxon>Pseudarcicella</taxon>
    </lineage>
</organism>
<gene>
    <name evidence="2" type="ORF">SAMN04515674_103425</name>
</gene>
<dbReference type="RefSeq" id="WP_092014822.1">
    <property type="nucleotide sequence ID" value="NZ_FOXH01000003.1"/>
</dbReference>
<reference evidence="2 3" key="1">
    <citation type="submission" date="2016-10" db="EMBL/GenBank/DDBJ databases">
        <authorList>
            <person name="de Groot N.N."/>
        </authorList>
    </citation>
    <scope>NUCLEOTIDE SEQUENCE [LARGE SCALE GENOMIC DNA]</scope>
    <source>
        <strain evidence="3">E92,LMG 26720,CCM 7988</strain>
    </source>
</reference>
<protein>
    <recommendedName>
        <fullName evidence="4">Lipocalin-like domain-containing protein</fullName>
    </recommendedName>
</protein>
<proteinExistence type="predicted"/>
<evidence type="ECO:0000313" key="2">
    <source>
        <dbReference type="EMBL" id="SFP51178.1"/>
    </source>
</evidence>
<evidence type="ECO:0000313" key="3">
    <source>
        <dbReference type="Proteomes" id="UP000199306"/>
    </source>
</evidence>
<dbReference type="STRING" id="1079859.SAMN04515674_103425"/>
<dbReference type="Proteomes" id="UP000199306">
    <property type="component" value="Unassembled WGS sequence"/>
</dbReference>
<evidence type="ECO:0000256" key="1">
    <source>
        <dbReference type="SAM" id="SignalP"/>
    </source>
</evidence>
<dbReference type="AlphaFoldDB" id="A0A1I5QY31"/>